<feature type="transmembrane region" description="Helical" evidence="1">
    <location>
        <begin position="56"/>
        <end position="78"/>
    </location>
</feature>
<comment type="caution">
    <text evidence="2">The sequence shown here is derived from an EMBL/GenBank/DDBJ whole genome shotgun (WGS) entry which is preliminary data.</text>
</comment>
<dbReference type="EMBL" id="RBED01000111">
    <property type="protein sequence ID" value="RNL52956.1"/>
    <property type="molecule type" value="Genomic_DNA"/>
</dbReference>
<accession>A0A3N0BUE2</accession>
<sequence length="150" mass="15213">MASASAVSHHTTNTGLGRRAVAGVVGGIAGGIVFGILMAMMGMLPVIASMVGSDSAVVGFGVHLMISVGIGLGLTVPFAGRLLTSYGRGALVGVAYGAIWWVLGPLLIMPAMMGMPLLAIDGGAWMSLMGHMIYGIILGLVAVRVLQHRA</sequence>
<proteinExistence type="predicted"/>
<reference evidence="2 3" key="1">
    <citation type="submission" date="2018-10" db="EMBL/GenBank/DDBJ databases">
        <title>Genome sequencing of Arthrobacter oryzae TNB02.</title>
        <authorList>
            <person name="Cho Y.-J."/>
            <person name="Cho A."/>
            <person name="Kim O.-S."/>
        </authorList>
    </citation>
    <scope>NUCLEOTIDE SEQUENCE [LARGE SCALE GENOMIC DNA]</scope>
    <source>
        <strain evidence="2 3">TNB02</strain>
    </source>
</reference>
<dbReference type="AlphaFoldDB" id="A0A3N0BUE2"/>
<dbReference type="RefSeq" id="WP_123255917.1">
    <property type="nucleotide sequence ID" value="NZ_RBED01000111.1"/>
</dbReference>
<feature type="transmembrane region" description="Helical" evidence="1">
    <location>
        <begin position="124"/>
        <end position="146"/>
    </location>
</feature>
<evidence type="ECO:0000313" key="3">
    <source>
        <dbReference type="Proteomes" id="UP000273807"/>
    </source>
</evidence>
<feature type="transmembrane region" description="Helical" evidence="1">
    <location>
        <begin position="90"/>
        <end position="112"/>
    </location>
</feature>
<protein>
    <recommendedName>
        <fullName evidence="4">Histidine kinase</fullName>
    </recommendedName>
</protein>
<evidence type="ECO:0000313" key="2">
    <source>
        <dbReference type="EMBL" id="RNL52956.1"/>
    </source>
</evidence>
<gene>
    <name evidence="2" type="ORF">D7003_13345</name>
</gene>
<name>A0A3N0BUE2_9MICC</name>
<evidence type="ECO:0008006" key="4">
    <source>
        <dbReference type="Google" id="ProtNLM"/>
    </source>
</evidence>
<keyword evidence="3" id="KW-1185">Reference proteome</keyword>
<keyword evidence="1" id="KW-0472">Membrane</keyword>
<keyword evidence="1" id="KW-0812">Transmembrane</keyword>
<dbReference type="OrthoDB" id="5644717at2"/>
<dbReference type="Proteomes" id="UP000273807">
    <property type="component" value="Unassembled WGS sequence"/>
</dbReference>
<keyword evidence="1" id="KW-1133">Transmembrane helix</keyword>
<evidence type="ECO:0000256" key="1">
    <source>
        <dbReference type="SAM" id="Phobius"/>
    </source>
</evidence>
<organism evidence="2 3">
    <name type="scientific">Arthrobacter oryzae</name>
    <dbReference type="NCBI Taxonomy" id="409290"/>
    <lineage>
        <taxon>Bacteria</taxon>
        <taxon>Bacillati</taxon>
        <taxon>Actinomycetota</taxon>
        <taxon>Actinomycetes</taxon>
        <taxon>Micrococcales</taxon>
        <taxon>Micrococcaceae</taxon>
        <taxon>Arthrobacter</taxon>
    </lineage>
</organism>
<feature type="transmembrane region" description="Helical" evidence="1">
    <location>
        <begin position="20"/>
        <end position="44"/>
    </location>
</feature>